<dbReference type="Gene3D" id="1.10.10.10">
    <property type="entry name" value="Winged helix-like DNA-binding domain superfamily/Winged helix DNA-binding domain"/>
    <property type="match status" value="1"/>
</dbReference>
<dbReference type="InterPro" id="IPR050313">
    <property type="entry name" value="Carb_Metab_HTH_regulators"/>
</dbReference>
<evidence type="ECO:0000313" key="5">
    <source>
        <dbReference type="EMBL" id="MQT14747.1"/>
    </source>
</evidence>
<keyword evidence="2" id="KW-0805">Transcription regulation</keyword>
<comment type="caution">
    <text evidence="5">The sequence shown here is derived from an EMBL/GenBank/DDBJ whole genome shotgun (WGS) entry which is preliminary data.</text>
</comment>
<keyword evidence="3" id="KW-0804">Transcription</keyword>
<accession>A0A6A7Y8S5</accession>
<dbReference type="AlphaFoldDB" id="A0A6A7Y8S5"/>
<protein>
    <submittedName>
        <fullName evidence="5">DeoR/GlpR transcriptional regulator</fullName>
    </submittedName>
</protein>
<organism evidence="5 6">
    <name type="scientific">Segnochrobactrum spirostomi</name>
    <dbReference type="NCBI Taxonomy" id="2608987"/>
    <lineage>
        <taxon>Bacteria</taxon>
        <taxon>Pseudomonadati</taxon>
        <taxon>Pseudomonadota</taxon>
        <taxon>Alphaproteobacteria</taxon>
        <taxon>Hyphomicrobiales</taxon>
        <taxon>Segnochrobactraceae</taxon>
        <taxon>Segnochrobactrum</taxon>
    </lineage>
</organism>
<feature type="domain" description="HTH deoR-type" evidence="4">
    <location>
        <begin position="8"/>
        <end position="63"/>
    </location>
</feature>
<sequence length="264" mass="28681">MTASPPKSNSRRGEIADYLIEVGQARIDDLAERFGVSRMTIHRHVDELARQGLLRKLHGHVTLQPTGLYESAYRYRATVREAEKKALARAAVALIEPGQAVMLDDSSTASALAPLLEEVGPLTVITNSMVVVNIVAGFDEVELICVGGRFHPTYQAFIGPIAERIISSLRANILFCSASAVEGTTCFVQDAQVTQVKQAMMAAATRRVLLLDDGKLGKTALNVLADLKAFHDVLMTDGLKADERRRLEAAGVPMTLVKTKARET</sequence>
<dbReference type="Pfam" id="PF08220">
    <property type="entry name" value="HTH_DeoR"/>
    <property type="match status" value="1"/>
</dbReference>
<dbReference type="PROSITE" id="PS51000">
    <property type="entry name" value="HTH_DEOR_2"/>
    <property type="match status" value="1"/>
</dbReference>
<dbReference type="InterPro" id="IPR036388">
    <property type="entry name" value="WH-like_DNA-bd_sf"/>
</dbReference>
<dbReference type="InterPro" id="IPR014036">
    <property type="entry name" value="DeoR-like_C"/>
</dbReference>
<dbReference type="InterPro" id="IPR036390">
    <property type="entry name" value="WH_DNA-bd_sf"/>
</dbReference>
<name>A0A6A7Y8S5_9HYPH</name>
<evidence type="ECO:0000256" key="2">
    <source>
        <dbReference type="ARBA" id="ARBA00023015"/>
    </source>
</evidence>
<dbReference type="Proteomes" id="UP000332515">
    <property type="component" value="Unassembled WGS sequence"/>
</dbReference>
<evidence type="ECO:0000256" key="3">
    <source>
        <dbReference type="ARBA" id="ARBA00023163"/>
    </source>
</evidence>
<dbReference type="InterPro" id="IPR037171">
    <property type="entry name" value="NagB/RpiA_transferase-like"/>
</dbReference>
<dbReference type="SUPFAM" id="SSF100950">
    <property type="entry name" value="NagB/RpiA/CoA transferase-like"/>
    <property type="match status" value="1"/>
</dbReference>
<dbReference type="EMBL" id="VWNA01000002">
    <property type="protein sequence ID" value="MQT14747.1"/>
    <property type="molecule type" value="Genomic_DNA"/>
</dbReference>
<dbReference type="RefSeq" id="WP_153487918.1">
    <property type="nucleotide sequence ID" value="NZ_VWNA01000002.1"/>
</dbReference>
<dbReference type="PANTHER" id="PTHR30363:SF4">
    <property type="entry name" value="GLYCEROL-3-PHOSPHATE REGULON REPRESSOR"/>
    <property type="match status" value="1"/>
</dbReference>
<proteinExistence type="predicted"/>
<dbReference type="InterPro" id="IPR001034">
    <property type="entry name" value="DeoR_HTH"/>
</dbReference>
<reference evidence="5 6" key="1">
    <citation type="submission" date="2019-09" db="EMBL/GenBank/DDBJ databases">
        <title>Segnochrobactrum spirostomi gen. nov., sp. nov., isolated from the ciliate Spirostomum cf. yagiui and description of a novel family, Segnochrobactraceae fam. nov. within the order Rhizobiales of the class Alphaproteobacteria.</title>
        <authorList>
            <person name="Akter S."/>
            <person name="Shazib S.U.A."/>
            <person name="Shin M.K."/>
        </authorList>
    </citation>
    <scope>NUCLEOTIDE SEQUENCE [LARGE SCALE GENOMIC DNA]</scope>
    <source>
        <strain evidence="5 6">Sp-1</strain>
    </source>
</reference>
<dbReference type="PRINTS" id="PR00037">
    <property type="entry name" value="HTHLACR"/>
</dbReference>
<keyword evidence="1" id="KW-0678">Repressor</keyword>
<dbReference type="SUPFAM" id="SSF46785">
    <property type="entry name" value="Winged helix' DNA-binding domain"/>
    <property type="match status" value="1"/>
</dbReference>
<dbReference type="SMART" id="SM00420">
    <property type="entry name" value="HTH_DEOR"/>
    <property type="match status" value="1"/>
</dbReference>
<evidence type="ECO:0000256" key="1">
    <source>
        <dbReference type="ARBA" id="ARBA00022491"/>
    </source>
</evidence>
<evidence type="ECO:0000259" key="4">
    <source>
        <dbReference type="PROSITE" id="PS51000"/>
    </source>
</evidence>
<gene>
    <name evidence="5" type="ORF">F0357_19215</name>
</gene>
<dbReference type="PANTHER" id="PTHR30363">
    <property type="entry name" value="HTH-TYPE TRANSCRIPTIONAL REGULATOR SRLR-RELATED"/>
    <property type="match status" value="1"/>
</dbReference>
<dbReference type="GO" id="GO:0003700">
    <property type="term" value="F:DNA-binding transcription factor activity"/>
    <property type="evidence" value="ECO:0007669"/>
    <property type="project" value="InterPro"/>
</dbReference>
<dbReference type="Pfam" id="PF00455">
    <property type="entry name" value="DeoRC"/>
    <property type="match status" value="1"/>
</dbReference>
<keyword evidence="6" id="KW-1185">Reference proteome</keyword>
<dbReference type="SMART" id="SM01134">
    <property type="entry name" value="DeoRC"/>
    <property type="match status" value="1"/>
</dbReference>
<evidence type="ECO:0000313" key="6">
    <source>
        <dbReference type="Proteomes" id="UP000332515"/>
    </source>
</evidence>